<protein>
    <submittedName>
        <fullName evidence="2">Uncharacterized protein</fullName>
    </submittedName>
</protein>
<reference evidence="2 3" key="1">
    <citation type="submission" date="2024-04" db="EMBL/GenBank/DDBJ databases">
        <authorList>
            <person name="Waldvogel A.-M."/>
            <person name="Schoenle A."/>
        </authorList>
    </citation>
    <scope>NUCLEOTIDE SEQUENCE [LARGE SCALE GENOMIC DNA]</scope>
</reference>
<dbReference type="Proteomes" id="UP001497482">
    <property type="component" value="Chromosome 7"/>
</dbReference>
<dbReference type="AlphaFoldDB" id="A0AAV2ME34"/>
<dbReference type="EMBL" id="OZ035829">
    <property type="protein sequence ID" value="CAL1611648.1"/>
    <property type="molecule type" value="Genomic_DNA"/>
</dbReference>
<sequence>MDPAPNITALDGVHTEEAPCPAPHPVTPSAPHPVTPSAPHPVTPSAPHPVTPSAPHPVTPSAPHPVTPSAPHPVTPSAPQFTLLPLQEADGSTTLVNHQKHNIIIGPHPGPPPGPQICLPHPHCAEDPPK</sequence>
<feature type="region of interest" description="Disordered" evidence="1">
    <location>
        <begin position="1"/>
        <end position="130"/>
    </location>
</feature>
<gene>
    <name evidence="2" type="ORF">KC01_LOCUS38042</name>
</gene>
<keyword evidence="3" id="KW-1185">Reference proteome</keyword>
<evidence type="ECO:0000313" key="3">
    <source>
        <dbReference type="Proteomes" id="UP001497482"/>
    </source>
</evidence>
<organism evidence="2 3">
    <name type="scientific">Knipowitschia caucasica</name>
    <name type="common">Caucasian dwarf goby</name>
    <name type="synonym">Pomatoschistus caucasicus</name>
    <dbReference type="NCBI Taxonomy" id="637954"/>
    <lineage>
        <taxon>Eukaryota</taxon>
        <taxon>Metazoa</taxon>
        <taxon>Chordata</taxon>
        <taxon>Craniata</taxon>
        <taxon>Vertebrata</taxon>
        <taxon>Euteleostomi</taxon>
        <taxon>Actinopterygii</taxon>
        <taxon>Neopterygii</taxon>
        <taxon>Teleostei</taxon>
        <taxon>Neoteleostei</taxon>
        <taxon>Acanthomorphata</taxon>
        <taxon>Gobiaria</taxon>
        <taxon>Gobiiformes</taxon>
        <taxon>Gobioidei</taxon>
        <taxon>Gobiidae</taxon>
        <taxon>Gobiinae</taxon>
        <taxon>Knipowitschia</taxon>
    </lineage>
</organism>
<feature type="compositionally biased region" description="Pro residues" evidence="1">
    <location>
        <begin position="20"/>
        <end position="76"/>
    </location>
</feature>
<evidence type="ECO:0000256" key="1">
    <source>
        <dbReference type="SAM" id="MobiDB-lite"/>
    </source>
</evidence>
<proteinExistence type="predicted"/>
<name>A0AAV2ME34_KNICA</name>
<evidence type="ECO:0000313" key="2">
    <source>
        <dbReference type="EMBL" id="CAL1611648.1"/>
    </source>
</evidence>
<accession>A0AAV2ME34</accession>